<evidence type="ECO:0000313" key="4">
    <source>
        <dbReference type="EMBL" id="CAF2021132.1"/>
    </source>
</evidence>
<dbReference type="EMBL" id="CAJNOW010003277">
    <property type="protein sequence ID" value="CAF1375720.1"/>
    <property type="molecule type" value="Genomic_DNA"/>
</dbReference>
<protein>
    <submittedName>
        <fullName evidence="7">Uncharacterized protein</fullName>
    </submittedName>
</protein>
<dbReference type="EMBL" id="CAJNRF010010549">
    <property type="protein sequence ID" value="CAF2121774.1"/>
    <property type="molecule type" value="Genomic_DNA"/>
</dbReference>
<evidence type="ECO:0000313" key="7">
    <source>
        <dbReference type="EMBL" id="CAF3735784.1"/>
    </source>
</evidence>
<dbReference type="EMBL" id="CAJOBF010000251">
    <property type="protein sequence ID" value="CAF3782865.1"/>
    <property type="molecule type" value="Genomic_DNA"/>
</dbReference>
<comment type="caution">
    <text evidence="7">The sequence shown here is derived from an EMBL/GenBank/DDBJ whole genome shotgun (WGS) entry which is preliminary data.</text>
</comment>
<evidence type="ECO:0000256" key="1">
    <source>
        <dbReference type="SAM" id="MobiDB-lite"/>
    </source>
</evidence>
<reference evidence="7" key="1">
    <citation type="submission" date="2021-02" db="EMBL/GenBank/DDBJ databases">
        <authorList>
            <person name="Nowell W R."/>
        </authorList>
    </citation>
    <scope>NUCLEOTIDE SEQUENCE</scope>
</reference>
<dbReference type="EMBL" id="CAJNOV010008023">
    <property type="protein sequence ID" value="CAF1306152.1"/>
    <property type="molecule type" value="Genomic_DNA"/>
</dbReference>
<dbReference type="EMBL" id="CAJNRE010003475">
    <property type="protein sequence ID" value="CAF2021132.1"/>
    <property type="molecule type" value="Genomic_DNA"/>
</dbReference>
<feature type="compositionally biased region" description="Low complexity" evidence="1">
    <location>
        <begin position="33"/>
        <end position="43"/>
    </location>
</feature>
<evidence type="ECO:0000313" key="5">
    <source>
        <dbReference type="EMBL" id="CAF2035640.1"/>
    </source>
</evidence>
<dbReference type="EMBL" id="CAJOBG010000013">
    <property type="protein sequence ID" value="CAF3735784.1"/>
    <property type="molecule type" value="Genomic_DNA"/>
</dbReference>
<dbReference type="AlphaFoldDB" id="A0A818X6D8"/>
<dbReference type="EMBL" id="CAJOBJ010062272">
    <property type="protein sequence ID" value="CAF4422917.1"/>
    <property type="molecule type" value="Genomic_DNA"/>
</dbReference>
<dbReference type="Proteomes" id="UP000663824">
    <property type="component" value="Unassembled WGS sequence"/>
</dbReference>
<dbReference type="Proteomes" id="UP000663842">
    <property type="component" value="Unassembled WGS sequence"/>
</dbReference>
<dbReference type="OrthoDB" id="9972539at2759"/>
<proteinExistence type="predicted"/>
<gene>
    <name evidence="2" type="ORF">CJN711_LOCUS17190</name>
    <name evidence="9" type="ORF">GIL414_LOCUS31182</name>
    <name evidence="3" type="ORF">KQP761_LOCUS8444</name>
    <name evidence="4" type="ORF">MBJ925_LOCUS9274</name>
    <name evidence="7" type="ORF">OVN521_LOCUS260</name>
    <name evidence="8" type="ORF">UXM345_LOCUS3781</name>
    <name evidence="6" type="ORF">WKI299_LOCUS24541</name>
    <name evidence="5" type="ORF">XDN619_LOCUS5872</name>
</gene>
<dbReference type="Proteomes" id="UP000681720">
    <property type="component" value="Unassembled WGS sequence"/>
</dbReference>
<evidence type="ECO:0000313" key="6">
    <source>
        <dbReference type="EMBL" id="CAF2121774.1"/>
    </source>
</evidence>
<evidence type="ECO:0000313" key="9">
    <source>
        <dbReference type="EMBL" id="CAF4422917.1"/>
    </source>
</evidence>
<name>A0A818X6D8_9BILA</name>
<dbReference type="Proteomes" id="UP000663887">
    <property type="component" value="Unassembled WGS sequence"/>
</dbReference>
<accession>A0A818X6D8</accession>
<dbReference type="Proteomes" id="UP000663834">
    <property type="component" value="Unassembled WGS sequence"/>
</dbReference>
<dbReference type="Proteomes" id="UP000663855">
    <property type="component" value="Unassembled WGS sequence"/>
</dbReference>
<evidence type="ECO:0000313" key="8">
    <source>
        <dbReference type="EMBL" id="CAF3782865.1"/>
    </source>
</evidence>
<dbReference type="Proteomes" id="UP000663866">
    <property type="component" value="Unassembled WGS sequence"/>
</dbReference>
<evidence type="ECO:0000313" key="10">
    <source>
        <dbReference type="Proteomes" id="UP000663866"/>
    </source>
</evidence>
<organism evidence="7 10">
    <name type="scientific">Rotaria magnacalcarata</name>
    <dbReference type="NCBI Taxonomy" id="392030"/>
    <lineage>
        <taxon>Eukaryota</taxon>
        <taxon>Metazoa</taxon>
        <taxon>Spiralia</taxon>
        <taxon>Gnathifera</taxon>
        <taxon>Rotifera</taxon>
        <taxon>Eurotatoria</taxon>
        <taxon>Bdelloidea</taxon>
        <taxon>Philodinida</taxon>
        <taxon>Philodinidae</taxon>
        <taxon>Rotaria</taxon>
    </lineage>
</organism>
<evidence type="ECO:0000313" key="3">
    <source>
        <dbReference type="EMBL" id="CAF1375720.1"/>
    </source>
</evidence>
<feature type="region of interest" description="Disordered" evidence="1">
    <location>
        <begin position="33"/>
        <end position="53"/>
    </location>
</feature>
<keyword evidence="10" id="KW-1185">Reference proteome</keyword>
<evidence type="ECO:0000313" key="2">
    <source>
        <dbReference type="EMBL" id="CAF1306152.1"/>
    </source>
</evidence>
<dbReference type="Proteomes" id="UP000663856">
    <property type="component" value="Unassembled WGS sequence"/>
</dbReference>
<sequence>MASASGTTNPSKKRNTFFSNFLSSKSLSIFRNKTSTTSNNAKTTSKESQHYKSQINVNSQQTPVPMCIGRGWLKKHVKRPISLDLDLVKTIAQQPSINNNEQLHKEEHQQPLNHMVLRQFLFICELFLFHLPFCITYACQRLRKNLNHYHLITTSLCDDIKQFYRTGAMLASPQE</sequence>
<dbReference type="EMBL" id="CAJNRG010001618">
    <property type="protein sequence ID" value="CAF2035640.1"/>
    <property type="molecule type" value="Genomic_DNA"/>
</dbReference>